<sequence>MKSHSTKPRVGIIGTPEADRLKQGSLAVAARGFRNFVEHEPMTLGLVGDDQKAREMRYRLDARSEDWLLMTGGVTVTKRHWKQQGDKLRAVPAMISQKLPRMLAGCDWWYVQPTPGSDLSALREIMVAAKESGTKVYLQLDEQQIDSVDEVIQLASQADFVQVDETTLRELAAGEKHPVEALAILRERGLHNIVATLGPAGVLGLDEGEWMYDFGWRVKKALRHEASSVFGSIMVASLAEQRSPDEAILKSNKAAAAHVSYTSWRGRKGLDALNVGKRQRPTWTLPALSETRQLVTAIAAVVAWVIATTVAVGIGGAIL</sequence>
<keyword evidence="3" id="KW-1185">Reference proteome</keyword>
<dbReference type="GO" id="GO:0003824">
    <property type="term" value="F:catalytic activity"/>
    <property type="evidence" value="ECO:0007669"/>
    <property type="project" value="UniProtKB-ARBA"/>
</dbReference>
<dbReference type="Proteomes" id="UP000319852">
    <property type="component" value="Chromosome"/>
</dbReference>
<dbReference type="SUPFAM" id="SSF53613">
    <property type="entry name" value="Ribokinase-like"/>
    <property type="match status" value="1"/>
</dbReference>
<keyword evidence="1" id="KW-0812">Transmembrane</keyword>
<reference evidence="2 3" key="1">
    <citation type="submission" date="2019-02" db="EMBL/GenBank/DDBJ databases">
        <title>Deep-cultivation of Planctomycetes and their phenomic and genomic characterization uncovers novel biology.</title>
        <authorList>
            <person name="Wiegand S."/>
            <person name="Jogler M."/>
            <person name="Boedeker C."/>
            <person name="Pinto D."/>
            <person name="Vollmers J."/>
            <person name="Rivas-Marin E."/>
            <person name="Kohn T."/>
            <person name="Peeters S.H."/>
            <person name="Heuer A."/>
            <person name="Rast P."/>
            <person name="Oberbeckmann S."/>
            <person name="Bunk B."/>
            <person name="Jeske O."/>
            <person name="Meyerdierks A."/>
            <person name="Storesund J.E."/>
            <person name="Kallscheuer N."/>
            <person name="Luecker S."/>
            <person name="Lage O.M."/>
            <person name="Pohl T."/>
            <person name="Merkel B.J."/>
            <person name="Hornburger P."/>
            <person name="Mueller R.-W."/>
            <person name="Bruemmer F."/>
            <person name="Labrenz M."/>
            <person name="Spormann A.M."/>
            <person name="Op den Camp H."/>
            <person name="Overmann J."/>
            <person name="Amann R."/>
            <person name="Jetten M.S.M."/>
            <person name="Mascher T."/>
            <person name="Medema M.H."/>
            <person name="Devos D.P."/>
            <person name="Kaster A.-K."/>
            <person name="Ovreas L."/>
            <person name="Rohde M."/>
            <person name="Galperin M.Y."/>
            <person name="Jogler C."/>
        </authorList>
    </citation>
    <scope>NUCLEOTIDE SEQUENCE [LARGE SCALE GENOMIC DNA]</scope>
    <source>
        <strain evidence="2 3">HG15A2</strain>
    </source>
</reference>
<gene>
    <name evidence="2" type="ORF">HG15A2_04770</name>
</gene>
<proteinExistence type="predicted"/>
<accession>A0A517MR05</accession>
<keyword evidence="1" id="KW-0472">Membrane</keyword>
<dbReference type="EMBL" id="CP036263">
    <property type="protein sequence ID" value="QDS97217.1"/>
    <property type="molecule type" value="Genomic_DNA"/>
</dbReference>
<dbReference type="RefSeq" id="WP_145057413.1">
    <property type="nucleotide sequence ID" value="NZ_CP036263.1"/>
</dbReference>
<keyword evidence="1" id="KW-1133">Transmembrane helix</keyword>
<feature type="transmembrane region" description="Helical" evidence="1">
    <location>
        <begin position="294"/>
        <end position="318"/>
    </location>
</feature>
<evidence type="ECO:0000313" key="3">
    <source>
        <dbReference type="Proteomes" id="UP000319852"/>
    </source>
</evidence>
<evidence type="ECO:0000313" key="2">
    <source>
        <dbReference type="EMBL" id="QDS97217.1"/>
    </source>
</evidence>
<protein>
    <submittedName>
        <fullName evidence="2">Uncharacterized protein</fullName>
    </submittedName>
</protein>
<name>A0A517MR05_9BACT</name>
<dbReference type="InterPro" id="IPR029056">
    <property type="entry name" value="Ribokinase-like"/>
</dbReference>
<organism evidence="2 3">
    <name type="scientific">Adhaeretor mobilis</name>
    <dbReference type="NCBI Taxonomy" id="1930276"/>
    <lineage>
        <taxon>Bacteria</taxon>
        <taxon>Pseudomonadati</taxon>
        <taxon>Planctomycetota</taxon>
        <taxon>Planctomycetia</taxon>
        <taxon>Pirellulales</taxon>
        <taxon>Lacipirellulaceae</taxon>
        <taxon>Adhaeretor</taxon>
    </lineage>
</organism>
<dbReference type="KEGG" id="amob:HG15A2_04770"/>
<dbReference type="OrthoDB" id="9770681at2"/>
<dbReference type="Gene3D" id="3.40.1190.20">
    <property type="match status" value="1"/>
</dbReference>
<evidence type="ECO:0000256" key="1">
    <source>
        <dbReference type="SAM" id="Phobius"/>
    </source>
</evidence>
<dbReference type="AlphaFoldDB" id="A0A517MR05"/>